<name>A0A7C9KZ37_9FIRM</name>
<sequence length="300" mass="34883">MTKLLIGGSPCTYWSIARTGQKNNKVDRETEPEGLGWELFRNYLIAKEKFQPDFFLYENNNSISKTIKECITENLGVANICINSNLLSAQTRKREYWFNWEAEQPEDKNISFQDIKDTDYEYCKKFKVKRTPSRERMWNDGKGRNGNHSCTNITNATKTNAVTTKQDRSNNAGLIEFEDFCRYLTTHELEQLQTLPKGYTDGITRSQQEKCIGNGWTAEVIRYLLQKGLKGINRDDELIVLSMYDGIATGRYCLERLGFKNIKYYAYEIEKSAIKVAKNNFPDIIERGDAFNVRENDWKL</sequence>
<dbReference type="Gene3D" id="3.40.50.150">
    <property type="entry name" value="Vaccinia Virus protein VP39"/>
    <property type="match status" value="2"/>
</dbReference>
<dbReference type="GO" id="GO:0032259">
    <property type="term" value="P:methylation"/>
    <property type="evidence" value="ECO:0007669"/>
    <property type="project" value="UniProtKB-KW"/>
</dbReference>
<evidence type="ECO:0000256" key="3">
    <source>
        <dbReference type="ARBA" id="ARBA00022679"/>
    </source>
</evidence>
<protein>
    <recommendedName>
        <fullName evidence="1">DNA (cytosine-5-)-methyltransferase</fullName>
        <ecNumber evidence="1">2.1.1.37</ecNumber>
    </recommendedName>
</protein>
<dbReference type="GO" id="GO:0003886">
    <property type="term" value="F:DNA (cytosine-5-)-methyltransferase activity"/>
    <property type="evidence" value="ECO:0007669"/>
    <property type="project" value="UniProtKB-EC"/>
</dbReference>
<evidence type="ECO:0000256" key="5">
    <source>
        <dbReference type="ARBA" id="ARBA00022747"/>
    </source>
</evidence>
<reference evidence="6 7" key="1">
    <citation type="journal article" date="2019" name="Nat. Med.">
        <title>A library of human gut bacterial isolates paired with longitudinal multiomics data enables mechanistic microbiome research.</title>
        <authorList>
            <person name="Poyet M."/>
            <person name="Groussin M."/>
            <person name="Gibbons S.M."/>
            <person name="Avila-Pacheco J."/>
            <person name="Jiang X."/>
            <person name="Kearney S.M."/>
            <person name="Perrotta A.R."/>
            <person name="Berdy B."/>
            <person name="Zhao S."/>
            <person name="Lieberman T.D."/>
            <person name="Swanson P.K."/>
            <person name="Smith M."/>
            <person name="Roesemann S."/>
            <person name="Alexander J.E."/>
            <person name="Rich S.A."/>
            <person name="Livny J."/>
            <person name="Vlamakis H."/>
            <person name="Clish C."/>
            <person name="Bullock K."/>
            <person name="Deik A."/>
            <person name="Scott J."/>
            <person name="Pierce K.A."/>
            <person name="Xavier R.J."/>
            <person name="Alm E.J."/>
        </authorList>
    </citation>
    <scope>NUCLEOTIDE SEQUENCE [LARGE SCALE GENOMIC DNA]</scope>
    <source>
        <strain evidence="6 7">BIOML-A1</strain>
    </source>
</reference>
<accession>A0A7C9KZ37</accession>
<dbReference type="EMBL" id="WKRD01000007">
    <property type="protein sequence ID" value="MSC57747.1"/>
    <property type="molecule type" value="Genomic_DNA"/>
</dbReference>
<comment type="caution">
    <text evidence="6">The sequence shown here is derived from an EMBL/GenBank/DDBJ whole genome shotgun (WGS) entry which is preliminary data.</text>
</comment>
<evidence type="ECO:0000313" key="7">
    <source>
        <dbReference type="Proteomes" id="UP000481964"/>
    </source>
</evidence>
<organism evidence="6 7">
    <name type="scientific">Lachnospira eligens</name>
    <dbReference type="NCBI Taxonomy" id="39485"/>
    <lineage>
        <taxon>Bacteria</taxon>
        <taxon>Bacillati</taxon>
        <taxon>Bacillota</taxon>
        <taxon>Clostridia</taxon>
        <taxon>Lachnospirales</taxon>
        <taxon>Lachnospiraceae</taxon>
        <taxon>Lachnospira</taxon>
    </lineage>
</organism>
<dbReference type="Pfam" id="PF00145">
    <property type="entry name" value="DNA_methylase"/>
    <property type="match status" value="2"/>
</dbReference>
<dbReference type="Proteomes" id="UP000481964">
    <property type="component" value="Unassembled WGS sequence"/>
</dbReference>
<evidence type="ECO:0000256" key="2">
    <source>
        <dbReference type="ARBA" id="ARBA00022603"/>
    </source>
</evidence>
<dbReference type="GO" id="GO:0009307">
    <property type="term" value="P:DNA restriction-modification system"/>
    <property type="evidence" value="ECO:0007669"/>
    <property type="project" value="UniProtKB-KW"/>
</dbReference>
<gene>
    <name evidence="6" type="ORF">GKE48_09885</name>
</gene>
<dbReference type="EC" id="2.1.1.37" evidence="1"/>
<proteinExistence type="predicted"/>
<keyword evidence="5" id="KW-0680">Restriction system</keyword>
<dbReference type="InterPro" id="IPR050390">
    <property type="entry name" value="C5-Methyltransferase"/>
</dbReference>
<dbReference type="PROSITE" id="PS00094">
    <property type="entry name" value="C5_MTASE_1"/>
    <property type="match status" value="1"/>
</dbReference>
<evidence type="ECO:0000256" key="1">
    <source>
        <dbReference type="ARBA" id="ARBA00011975"/>
    </source>
</evidence>
<dbReference type="InterPro" id="IPR001525">
    <property type="entry name" value="C5_MeTfrase"/>
</dbReference>
<keyword evidence="4" id="KW-0949">S-adenosyl-L-methionine</keyword>
<evidence type="ECO:0000313" key="6">
    <source>
        <dbReference type="EMBL" id="MSC57747.1"/>
    </source>
</evidence>
<dbReference type="AlphaFoldDB" id="A0A7C9KZ37"/>
<dbReference type="SUPFAM" id="SSF53335">
    <property type="entry name" value="S-adenosyl-L-methionine-dependent methyltransferases"/>
    <property type="match status" value="2"/>
</dbReference>
<evidence type="ECO:0000256" key="4">
    <source>
        <dbReference type="ARBA" id="ARBA00022691"/>
    </source>
</evidence>
<dbReference type="InterPro" id="IPR018117">
    <property type="entry name" value="C5_DNA_meth_AS"/>
</dbReference>
<dbReference type="RefSeq" id="WP_154300985.1">
    <property type="nucleotide sequence ID" value="NZ_WKRD01000007.1"/>
</dbReference>
<dbReference type="PANTHER" id="PTHR23068:SF25">
    <property type="entry name" value="DNA (CYTOSINE-5)-METHYLTRANSFERASE DRM2"/>
    <property type="match status" value="1"/>
</dbReference>
<keyword evidence="3" id="KW-0808">Transferase</keyword>
<dbReference type="InterPro" id="IPR029063">
    <property type="entry name" value="SAM-dependent_MTases_sf"/>
</dbReference>
<dbReference type="PANTHER" id="PTHR23068">
    <property type="entry name" value="DNA CYTOSINE-5- -METHYLTRANSFERASE 3-RELATED"/>
    <property type="match status" value="1"/>
</dbReference>
<keyword evidence="2" id="KW-0489">Methyltransferase</keyword>